<evidence type="ECO:0000256" key="4">
    <source>
        <dbReference type="ARBA" id="ARBA00023163"/>
    </source>
</evidence>
<dbReference type="InterPro" id="IPR036390">
    <property type="entry name" value="WH_DNA-bd_sf"/>
</dbReference>
<dbReference type="InterPro" id="IPR036388">
    <property type="entry name" value="WH-like_DNA-bd_sf"/>
</dbReference>
<dbReference type="PANTHER" id="PTHR30346:SF17">
    <property type="entry name" value="LYSR FAMILY TRANSCRIPTIONAL REGULATOR"/>
    <property type="match status" value="1"/>
</dbReference>
<dbReference type="InterPro" id="IPR000847">
    <property type="entry name" value="LysR_HTH_N"/>
</dbReference>
<protein>
    <submittedName>
        <fullName evidence="6">LysR family transcriptional regulator</fullName>
    </submittedName>
</protein>
<dbReference type="PROSITE" id="PS50931">
    <property type="entry name" value="HTH_LYSR"/>
    <property type="match status" value="1"/>
</dbReference>
<dbReference type="EMBL" id="JAAGOH010000003">
    <property type="protein sequence ID" value="NDY90350.1"/>
    <property type="molecule type" value="Genomic_DNA"/>
</dbReference>
<comment type="similarity">
    <text evidence="1">Belongs to the LysR transcriptional regulatory family.</text>
</comment>
<keyword evidence="4" id="KW-0804">Transcription</keyword>
<dbReference type="Proteomes" id="UP000484255">
    <property type="component" value="Unassembled WGS sequence"/>
</dbReference>
<accession>A0A7C9PFV3</accession>
<dbReference type="Pfam" id="PF00126">
    <property type="entry name" value="HTH_1"/>
    <property type="match status" value="1"/>
</dbReference>
<dbReference type="InterPro" id="IPR005119">
    <property type="entry name" value="LysR_subst-bd"/>
</dbReference>
<evidence type="ECO:0000256" key="1">
    <source>
        <dbReference type="ARBA" id="ARBA00009437"/>
    </source>
</evidence>
<dbReference type="RefSeq" id="WP_163456205.1">
    <property type="nucleotide sequence ID" value="NZ_JAAGOH010000003.1"/>
</dbReference>
<dbReference type="PRINTS" id="PR00039">
    <property type="entry name" value="HTHLYSR"/>
</dbReference>
<evidence type="ECO:0000256" key="2">
    <source>
        <dbReference type="ARBA" id="ARBA00023015"/>
    </source>
</evidence>
<evidence type="ECO:0000313" key="6">
    <source>
        <dbReference type="EMBL" id="NDY90350.1"/>
    </source>
</evidence>
<keyword evidence="3" id="KW-0238">DNA-binding</keyword>
<feature type="domain" description="HTH lysR-type" evidence="5">
    <location>
        <begin position="1"/>
        <end position="58"/>
    </location>
</feature>
<dbReference type="SUPFAM" id="SSF46785">
    <property type="entry name" value="Winged helix' DNA-binding domain"/>
    <property type="match status" value="1"/>
</dbReference>
<dbReference type="GO" id="GO:0003677">
    <property type="term" value="F:DNA binding"/>
    <property type="evidence" value="ECO:0007669"/>
    <property type="project" value="UniProtKB-KW"/>
</dbReference>
<proteinExistence type="inferred from homology"/>
<organism evidence="6 7">
    <name type="scientific">Ideonella livida</name>
    <dbReference type="NCBI Taxonomy" id="2707176"/>
    <lineage>
        <taxon>Bacteria</taxon>
        <taxon>Pseudomonadati</taxon>
        <taxon>Pseudomonadota</taxon>
        <taxon>Betaproteobacteria</taxon>
        <taxon>Burkholderiales</taxon>
        <taxon>Sphaerotilaceae</taxon>
        <taxon>Ideonella</taxon>
    </lineage>
</organism>
<dbReference type="Pfam" id="PF03466">
    <property type="entry name" value="LysR_substrate"/>
    <property type="match status" value="1"/>
</dbReference>
<keyword evidence="2" id="KW-0805">Transcription regulation</keyword>
<reference evidence="6 7" key="1">
    <citation type="submission" date="2020-02" db="EMBL/GenBank/DDBJ databases">
        <title>Ideonella bacterium strain TBM-1.</title>
        <authorList>
            <person name="Chen W.-M."/>
        </authorList>
    </citation>
    <scope>NUCLEOTIDE SEQUENCE [LARGE SCALE GENOMIC DNA]</scope>
    <source>
        <strain evidence="6 7">TBM-1</strain>
    </source>
</reference>
<evidence type="ECO:0000313" key="7">
    <source>
        <dbReference type="Proteomes" id="UP000484255"/>
    </source>
</evidence>
<dbReference type="FunFam" id="1.10.10.10:FF:000001">
    <property type="entry name" value="LysR family transcriptional regulator"/>
    <property type="match status" value="1"/>
</dbReference>
<keyword evidence="7" id="KW-1185">Reference proteome</keyword>
<dbReference type="SUPFAM" id="SSF53850">
    <property type="entry name" value="Periplasmic binding protein-like II"/>
    <property type="match status" value="1"/>
</dbReference>
<evidence type="ECO:0000259" key="5">
    <source>
        <dbReference type="PROSITE" id="PS50931"/>
    </source>
</evidence>
<name>A0A7C9PFV3_9BURK</name>
<sequence>MELRHLRYFEAVAGTLNFTRAAEQLHIAQPPLSRQIQQLEEELGVTLLDRSARPLALTRAGAFFYEQASQILGRVAEVSEATRRLGSGQRRWLGVGFVPSMLYTALPGAIRDYMHAHPEVDVVLLELTSVQQAEALQAGRIDVGFGRVGIDTEGLTNTLIHEEPLVAVLPADHLLAALPAVSLEQLAQHLLIVYPAQPRPSFADQVLAQFRVHGHPVTRTFETNGLQTAIGLAAAGIGITLVPTSVQRLKRDDISYRPIVDAGIVSPVLMTRRRGDTSEDLQAFCEAVLRAEEGAA</sequence>
<dbReference type="GO" id="GO:0032993">
    <property type="term" value="C:protein-DNA complex"/>
    <property type="evidence" value="ECO:0007669"/>
    <property type="project" value="TreeGrafter"/>
</dbReference>
<gene>
    <name evidence="6" type="ORF">G3A44_03970</name>
</gene>
<comment type="caution">
    <text evidence="6">The sequence shown here is derived from an EMBL/GenBank/DDBJ whole genome shotgun (WGS) entry which is preliminary data.</text>
</comment>
<dbReference type="GO" id="GO:0003700">
    <property type="term" value="F:DNA-binding transcription factor activity"/>
    <property type="evidence" value="ECO:0007669"/>
    <property type="project" value="InterPro"/>
</dbReference>
<dbReference type="Gene3D" id="1.10.10.10">
    <property type="entry name" value="Winged helix-like DNA-binding domain superfamily/Winged helix DNA-binding domain"/>
    <property type="match status" value="1"/>
</dbReference>
<dbReference type="PANTHER" id="PTHR30346">
    <property type="entry name" value="TRANSCRIPTIONAL DUAL REGULATOR HCAR-RELATED"/>
    <property type="match status" value="1"/>
</dbReference>
<dbReference type="AlphaFoldDB" id="A0A7C9PFV3"/>
<evidence type="ECO:0000256" key="3">
    <source>
        <dbReference type="ARBA" id="ARBA00023125"/>
    </source>
</evidence>
<dbReference type="Gene3D" id="3.40.190.10">
    <property type="entry name" value="Periplasmic binding protein-like II"/>
    <property type="match status" value="2"/>
</dbReference>